<dbReference type="Gene3D" id="3.20.20.80">
    <property type="entry name" value="Glycosidases"/>
    <property type="match status" value="1"/>
</dbReference>
<protein>
    <submittedName>
        <fullName evidence="2">Carbohydrate binding protein</fullName>
    </submittedName>
</protein>
<feature type="domain" description="F5/8 type C" evidence="1">
    <location>
        <begin position="135"/>
        <end position="283"/>
    </location>
</feature>
<evidence type="ECO:0000313" key="2">
    <source>
        <dbReference type="EMBL" id="SPF37185.1"/>
    </source>
</evidence>
<dbReference type="InterPro" id="IPR000421">
    <property type="entry name" value="FA58C"/>
</dbReference>
<gene>
    <name evidence="2" type="ORF">SBA1_1710002</name>
</gene>
<dbReference type="PROSITE" id="PS50022">
    <property type="entry name" value="FA58C_3"/>
    <property type="match status" value="1"/>
</dbReference>
<evidence type="ECO:0000313" key="3">
    <source>
        <dbReference type="Proteomes" id="UP000238701"/>
    </source>
</evidence>
<dbReference type="InterPro" id="IPR017853">
    <property type="entry name" value="GH"/>
</dbReference>
<dbReference type="AlphaFoldDB" id="A0A2U3KC01"/>
<dbReference type="InterPro" id="IPR008979">
    <property type="entry name" value="Galactose-bd-like_sf"/>
</dbReference>
<proteinExistence type="predicted"/>
<dbReference type="OrthoDB" id="9776971at2"/>
<reference evidence="3" key="1">
    <citation type="submission" date="2018-02" db="EMBL/GenBank/DDBJ databases">
        <authorList>
            <person name="Hausmann B."/>
        </authorList>
    </citation>
    <scope>NUCLEOTIDE SEQUENCE [LARGE SCALE GENOMIC DNA]</scope>
    <source>
        <strain evidence="3">Peat soil MAG SbA1</strain>
    </source>
</reference>
<name>A0A2U3KC01_9BACT</name>
<organism evidence="2 3">
    <name type="scientific">Candidatus Sulfotelmatobacter kueseliae</name>
    <dbReference type="NCBI Taxonomy" id="2042962"/>
    <lineage>
        <taxon>Bacteria</taxon>
        <taxon>Pseudomonadati</taxon>
        <taxon>Acidobacteriota</taxon>
        <taxon>Terriglobia</taxon>
        <taxon>Terriglobales</taxon>
        <taxon>Candidatus Korobacteraceae</taxon>
        <taxon>Candidatus Sulfotelmatobacter</taxon>
    </lineage>
</organism>
<dbReference type="SUPFAM" id="SSF49785">
    <property type="entry name" value="Galactose-binding domain-like"/>
    <property type="match status" value="1"/>
</dbReference>
<accession>A0A2U3KC01</accession>
<dbReference type="EMBL" id="OMOD01000081">
    <property type="protein sequence ID" value="SPF37185.1"/>
    <property type="molecule type" value="Genomic_DNA"/>
</dbReference>
<evidence type="ECO:0000259" key="1">
    <source>
        <dbReference type="PROSITE" id="PS50022"/>
    </source>
</evidence>
<sequence length="746" mass="82515">MSVNGADFISYCFWRFCVTIRIMEKCAMSWMHFAITILFFACTATSTAQSKASGTEPPVGTVHVDVTRGHAINSFDPDSALGSSIDVLSHADIDKVYTPHIIQESLSAGWGPITYRNNSELRMAAWHWTENGTWSDPEHKSGYFTGSTDLKEPLRYILSYALPHRGFSTSGDRPLQGPNLSYWKSNPYLTKKFTGESDALHPQWIIVDLKAEKPVNAIRIAWASPYATTYQVEYWVGKRALDFDAGPQGEWKTFSAGAIRNAQGKTAYLKLADAPVSTQYVRVLMTESSNTCDLHGADDVRNCVGYAIQEIRVGSVDSSGAFAEVQKNLSDRPTSFTSSSIDPWHSATDVNATGSYQHTGFDLFFTSGLTNNLPAMIPVTMLYGTPNDAAAQIAYIEKRGYRIGYVELGEEPDGKHAMPEDYAALYIQWAAAIHKVDAQLKLGGPVFEGVNEDIRVWPDAQGRISWMGRFVDYLKTHGHISDLAFVSFEHYPFEPCDITWKTLYTEPQLMKHILQVWRDDGVPKDVPLMVTENHLAAALTGPMTTIFAGLWLADNVGSFFEGGGAAFYHSPIQPQGIQKTCLGWSSWSNFVSDEDYTIQGYTSPYYAAHMINLDWVQHHSGVHQMFPASTDIKDAEGNVLVTSYAVHRPDGNWSIMLVNRDESNPHNVRVLFEDSKSKQNASFSGPVTVVTFGAEQYVWIDDGPNSHADPDHPPVATALAAGSQTVFILPKASITVLRGKAAAFND</sequence>
<dbReference type="SUPFAM" id="SSF51445">
    <property type="entry name" value="(Trans)glycosidases"/>
    <property type="match status" value="1"/>
</dbReference>
<dbReference type="Proteomes" id="UP000238701">
    <property type="component" value="Unassembled WGS sequence"/>
</dbReference>
<dbReference type="Gene3D" id="2.60.120.260">
    <property type="entry name" value="Galactose-binding domain-like"/>
    <property type="match status" value="1"/>
</dbReference>
<dbReference type="Pfam" id="PF00754">
    <property type="entry name" value="F5_F8_type_C"/>
    <property type="match status" value="1"/>
</dbReference>